<dbReference type="OrthoDB" id="408788at2759"/>
<keyword evidence="6" id="KW-0336">GPI-anchor</keyword>
<evidence type="ECO:0000256" key="18">
    <source>
        <dbReference type="SAM" id="SignalP"/>
    </source>
</evidence>
<reference evidence="20" key="1">
    <citation type="journal article" date="2023" name="Plant J.">
        <title>The genome of the king protea, Protea cynaroides.</title>
        <authorList>
            <person name="Chang J."/>
            <person name="Duong T.A."/>
            <person name="Schoeman C."/>
            <person name="Ma X."/>
            <person name="Roodt D."/>
            <person name="Barker N."/>
            <person name="Li Z."/>
            <person name="Van de Peer Y."/>
            <person name="Mizrachi E."/>
        </authorList>
    </citation>
    <scope>NUCLEOTIDE SEQUENCE</scope>
    <source>
        <tissue evidence="20">Young leaves</tissue>
    </source>
</reference>
<dbReference type="InterPro" id="IPR000490">
    <property type="entry name" value="Glyco_hydro_17"/>
</dbReference>
<evidence type="ECO:0000256" key="15">
    <source>
        <dbReference type="RuleBase" id="RU004335"/>
    </source>
</evidence>
<accession>A0A9Q0H550</accession>
<organism evidence="20 21">
    <name type="scientific">Protea cynaroides</name>
    <dbReference type="NCBI Taxonomy" id="273540"/>
    <lineage>
        <taxon>Eukaryota</taxon>
        <taxon>Viridiplantae</taxon>
        <taxon>Streptophyta</taxon>
        <taxon>Embryophyta</taxon>
        <taxon>Tracheophyta</taxon>
        <taxon>Spermatophyta</taxon>
        <taxon>Magnoliopsida</taxon>
        <taxon>Proteales</taxon>
        <taxon>Proteaceae</taxon>
        <taxon>Protea</taxon>
    </lineage>
</organism>
<dbReference type="Gene3D" id="1.20.58.1040">
    <property type="match status" value="1"/>
</dbReference>
<evidence type="ECO:0000256" key="13">
    <source>
        <dbReference type="ARBA" id="ARBA00023288"/>
    </source>
</evidence>
<dbReference type="AlphaFoldDB" id="A0A9Q0H550"/>
<keyword evidence="13" id="KW-0449">Lipoprotein</keyword>
<keyword evidence="8 16" id="KW-0378">Hydrolase</keyword>
<dbReference type="EC" id="3.2.1.39" evidence="4"/>
<name>A0A9Q0H550_9MAGN</name>
<dbReference type="FunFam" id="3.20.20.80:FF:000008">
    <property type="entry name" value="Glucan endo-1,3-beta-glucosidase 5"/>
    <property type="match status" value="1"/>
</dbReference>
<evidence type="ECO:0000256" key="3">
    <source>
        <dbReference type="ARBA" id="ARBA00008773"/>
    </source>
</evidence>
<keyword evidence="14 16" id="KW-0326">Glycosidase</keyword>
<evidence type="ECO:0000256" key="2">
    <source>
        <dbReference type="ARBA" id="ARBA00004609"/>
    </source>
</evidence>
<keyword evidence="7 18" id="KW-0732">Signal</keyword>
<dbReference type="FunFam" id="1.20.58.1040:FF:000002">
    <property type="entry name" value="Glucan endo-1,3-beta-glucosidase 8"/>
    <property type="match status" value="1"/>
</dbReference>
<dbReference type="InterPro" id="IPR044965">
    <property type="entry name" value="Glyco_hydro_17_plant"/>
</dbReference>
<dbReference type="Pfam" id="PF00332">
    <property type="entry name" value="Glyco_hydro_17"/>
    <property type="match status" value="1"/>
</dbReference>
<dbReference type="SMART" id="SM00768">
    <property type="entry name" value="X8"/>
    <property type="match status" value="1"/>
</dbReference>
<evidence type="ECO:0000256" key="7">
    <source>
        <dbReference type="ARBA" id="ARBA00022729"/>
    </source>
</evidence>
<dbReference type="Pfam" id="PF07983">
    <property type="entry name" value="X8"/>
    <property type="match status" value="1"/>
</dbReference>
<dbReference type="PROSITE" id="PS00587">
    <property type="entry name" value="GLYCOSYL_HYDROL_F17"/>
    <property type="match status" value="1"/>
</dbReference>
<dbReference type="EMBL" id="JAMYWD010000010">
    <property type="protein sequence ID" value="KAJ4959430.1"/>
    <property type="molecule type" value="Genomic_DNA"/>
</dbReference>
<dbReference type="SUPFAM" id="SSF51445">
    <property type="entry name" value="(Trans)glycosidases"/>
    <property type="match status" value="1"/>
</dbReference>
<comment type="subcellular location">
    <subcellularLocation>
        <location evidence="2">Cell membrane</location>
        <topology evidence="2">Lipid-anchor</topology>
        <topology evidence="2">GPI-anchor</topology>
    </subcellularLocation>
</comment>
<keyword evidence="21" id="KW-1185">Reference proteome</keyword>
<keyword evidence="17" id="KW-1133">Transmembrane helix</keyword>
<dbReference type="GO" id="GO:0005975">
    <property type="term" value="P:carbohydrate metabolic process"/>
    <property type="evidence" value="ECO:0007669"/>
    <property type="project" value="InterPro"/>
</dbReference>
<keyword evidence="10 17" id="KW-0472">Membrane</keyword>
<evidence type="ECO:0000256" key="6">
    <source>
        <dbReference type="ARBA" id="ARBA00022622"/>
    </source>
</evidence>
<dbReference type="GO" id="GO:0006952">
    <property type="term" value="P:defense response"/>
    <property type="evidence" value="ECO:0007669"/>
    <property type="project" value="UniProtKB-KW"/>
</dbReference>
<feature type="transmembrane region" description="Helical" evidence="17">
    <location>
        <begin position="465"/>
        <end position="483"/>
    </location>
</feature>
<comment type="similarity">
    <text evidence="3 15">Belongs to the glycosyl hydrolase 17 family.</text>
</comment>
<comment type="catalytic activity">
    <reaction evidence="1">
        <text>Hydrolysis of (1-&gt;3)-beta-D-glucosidic linkages in (1-&gt;3)-beta-D-glucans.</text>
        <dbReference type="EC" id="3.2.1.39"/>
    </reaction>
</comment>
<dbReference type="Proteomes" id="UP001141806">
    <property type="component" value="Unassembled WGS sequence"/>
</dbReference>
<evidence type="ECO:0000256" key="1">
    <source>
        <dbReference type="ARBA" id="ARBA00000382"/>
    </source>
</evidence>
<keyword evidence="12" id="KW-0325">Glycoprotein</keyword>
<evidence type="ECO:0000313" key="21">
    <source>
        <dbReference type="Proteomes" id="UP001141806"/>
    </source>
</evidence>
<evidence type="ECO:0000256" key="17">
    <source>
        <dbReference type="SAM" id="Phobius"/>
    </source>
</evidence>
<evidence type="ECO:0000256" key="12">
    <source>
        <dbReference type="ARBA" id="ARBA00023180"/>
    </source>
</evidence>
<evidence type="ECO:0000256" key="10">
    <source>
        <dbReference type="ARBA" id="ARBA00023136"/>
    </source>
</evidence>
<proteinExistence type="inferred from homology"/>
<evidence type="ECO:0000256" key="16">
    <source>
        <dbReference type="RuleBase" id="RU004336"/>
    </source>
</evidence>
<feature type="signal peptide" evidence="18">
    <location>
        <begin position="1"/>
        <end position="27"/>
    </location>
</feature>
<comment type="caution">
    <text evidence="20">The sequence shown here is derived from an EMBL/GenBank/DDBJ whole genome shotgun (WGS) entry which is preliminary data.</text>
</comment>
<evidence type="ECO:0000256" key="11">
    <source>
        <dbReference type="ARBA" id="ARBA00023157"/>
    </source>
</evidence>
<keyword evidence="9" id="KW-0611">Plant defense</keyword>
<feature type="chain" id="PRO_5040480025" description="glucan endo-1,3-beta-D-glucosidase" evidence="18">
    <location>
        <begin position="28"/>
        <end position="484"/>
    </location>
</feature>
<keyword evidence="11" id="KW-1015">Disulfide bond</keyword>
<dbReference type="InterPro" id="IPR012946">
    <property type="entry name" value="X8"/>
</dbReference>
<feature type="domain" description="X8" evidence="19">
    <location>
        <begin position="369"/>
        <end position="452"/>
    </location>
</feature>
<sequence length="484" mass="53610">MVRIRAINNKNLWRWCVVMVMVTRSVADGIGVNWGTMMAQPLNPGTVVQMLKDNGIKKVKLFDADSWDVNALAGTGIEVIVAIPNNELGRFSKDYDNAKDWVKENVTSHKGGVDIRYVAVGNEPFLKTYNGSFIQTTFPALENIQKALDEAGVGNKIKATIPCNADVYESPSSKPSEGNFRKDLRPLMVDIVKFLHANKSPFLVNIYPFLSLYQDANFPINYAFFDEGSNPINDGNLAYTNVFDANYDTLVWSLKKAGVPDLKIAVGEIGWPTSGGLNGNVESAKRFYDGFFKKMASGKGTPLRKDAYDDVYLFSLMDENLKSVAPGNFERHWGIFQYDGRPKFAMDFTGKGSNKMPVGAKGVQYLEPQWCVYDKDNRNMSLVTENVNFACSMADCTPLGYGSSCNHLDINGNISYAFNIYFQMQAQDMEACDFQGLAKITKVNASEKGCLFPIQVASTGHRMKLLLSSPIGAAVAIMLLFLLL</sequence>
<protein>
    <recommendedName>
        <fullName evidence="4">glucan endo-1,3-beta-D-glucosidase</fullName>
        <ecNumber evidence="4">3.2.1.39</ecNumber>
    </recommendedName>
</protein>
<gene>
    <name evidence="20" type="ORF">NE237_026541</name>
</gene>
<dbReference type="PANTHER" id="PTHR32227">
    <property type="entry name" value="GLUCAN ENDO-1,3-BETA-GLUCOSIDASE BG1-RELATED-RELATED"/>
    <property type="match status" value="1"/>
</dbReference>
<evidence type="ECO:0000256" key="14">
    <source>
        <dbReference type="ARBA" id="ARBA00023295"/>
    </source>
</evidence>
<evidence type="ECO:0000259" key="19">
    <source>
        <dbReference type="SMART" id="SM00768"/>
    </source>
</evidence>
<evidence type="ECO:0000313" key="20">
    <source>
        <dbReference type="EMBL" id="KAJ4959430.1"/>
    </source>
</evidence>
<dbReference type="GO" id="GO:0098552">
    <property type="term" value="C:side of membrane"/>
    <property type="evidence" value="ECO:0007669"/>
    <property type="project" value="UniProtKB-KW"/>
</dbReference>
<dbReference type="GO" id="GO:0042973">
    <property type="term" value="F:glucan endo-1,3-beta-D-glucosidase activity"/>
    <property type="evidence" value="ECO:0007669"/>
    <property type="project" value="UniProtKB-EC"/>
</dbReference>
<dbReference type="GO" id="GO:0005886">
    <property type="term" value="C:plasma membrane"/>
    <property type="evidence" value="ECO:0007669"/>
    <property type="project" value="UniProtKB-SubCell"/>
</dbReference>
<evidence type="ECO:0000256" key="8">
    <source>
        <dbReference type="ARBA" id="ARBA00022801"/>
    </source>
</evidence>
<dbReference type="Gene3D" id="3.20.20.80">
    <property type="entry name" value="Glycosidases"/>
    <property type="match status" value="1"/>
</dbReference>
<keyword evidence="5" id="KW-1003">Cell membrane</keyword>
<keyword evidence="17" id="KW-0812">Transmembrane</keyword>
<evidence type="ECO:0000256" key="9">
    <source>
        <dbReference type="ARBA" id="ARBA00022821"/>
    </source>
</evidence>
<evidence type="ECO:0000256" key="5">
    <source>
        <dbReference type="ARBA" id="ARBA00022475"/>
    </source>
</evidence>
<dbReference type="InterPro" id="IPR017853">
    <property type="entry name" value="GH"/>
</dbReference>
<evidence type="ECO:0000256" key="4">
    <source>
        <dbReference type="ARBA" id="ARBA00012780"/>
    </source>
</evidence>